<dbReference type="OrthoDB" id="5102365at2759"/>
<reference evidence="1" key="1">
    <citation type="submission" date="2020-01" db="EMBL/GenBank/DDBJ databases">
        <title>Identification and distribution of gene clusters putatively required for synthesis of sphingolipid metabolism inhibitors in phylogenetically diverse species of the filamentous fungus Fusarium.</title>
        <authorList>
            <person name="Kim H.-S."/>
            <person name="Busman M."/>
            <person name="Brown D.W."/>
            <person name="Divon H."/>
            <person name="Uhlig S."/>
            <person name="Proctor R.H."/>
        </authorList>
    </citation>
    <scope>NUCLEOTIDE SEQUENCE</scope>
    <source>
        <strain evidence="1">NRRL 53441</strain>
    </source>
</reference>
<name>A0A8H4KL19_9HYPO</name>
<sequence length="114" mass="12903">MAAPVAGRQIPWIVLGKVHEAGYMRLCIMPLPQCQPPLAITGWRNLTPQQRSQGFTFLVFKDNVTASMQELTEYIFQGAKVEVTMEERMSNGNIKILWLVYPEGYDVDSIPAIF</sequence>
<gene>
    <name evidence="1" type="ORF">F53441_4154</name>
</gene>
<dbReference type="EMBL" id="JAADJG010000162">
    <property type="protein sequence ID" value="KAF4453157.1"/>
    <property type="molecule type" value="Genomic_DNA"/>
</dbReference>
<protein>
    <submittedName>
        <fullName evidence="1">Uncharacterized protein</fullName>
    </submittedName>
</protein>
<dbReference type="AlphaFoldDB" id="A0A8H4KL19"/>
<dbReference type="Proteomes" id="UP000605986">
    <property type="component" value="Unassembled WGS sequence"/>
</dbReference>
<evidence type="ECO:0000313" key="2">
    <source>
        <dbReference type="Proteomes" id="UP000605986"/>
    </source>
</evidence>
<evidence type="ECO:0000313" key="1">
    <source>
        <dbReference type="EMBL" id="KAF4453157.1"/>
    </source>
</evidence>
<accession>A0A8H4KL19</accession>
<proteinExistence type="predicted"/>
<organism evidence="1 2">
    <name type="scientific">Fusarium austroafricanum</name>
    <dbReference type="NCBI Taxonomy" id="2364996"/>
    <lineage>
        <taxon>Eukaryota</taxon>
        <taxon>Fungi</taxon>
        <taxon>Dikarya</taxon>
        <taxon>Ascomycota</taxon>
        <taxon>Pezizomycotina</taxon>
        <taxon>Sordariomycetes</taxon>
        <taxon>Hypocreomycetidae</taxon>
        <taxon>Hypocreales</taxon>
        <taxon>Nectriaceae</taxon>
        <taxon>Fusarium</taxon>
        <taxon>Fusarium concolor species complex</taxon>
    </lineage>
</organism>
<keyword evidence="2" id="KW-1185">Reference proteome</keyword>
<comment type="caution">
    <text evidence="1">The sequence shown here is derived from an EMBL/GenBank/DDBJ whole genome shotgun (WGS) entry which is preliminary data.</text>
</comment>